<dbReference type="InterPro" id="IPR041657">
    <property type="entry name" value="HTH_17"/>
</dbReference>
<evidence type="ECO:0000313" key="3">
    <source>
        <dbReference type="Proteomes" id="UP000320496"/>
    </source>
</evidence>
<keyword evidence="3" id="KW-1185">Reference proteome</keyword>
<dbReference type="InterPro" id="IPR016152">
    <property type="entry name" value="PTrfase/Anion_transptr"/>
</dbReference>
<dbReference type="Proteomes" id="UP000320496">
    <property type="component" value="Chromosome"/>
</dbReference>
<proteinExistence type="predicted"/>
<gene>
    <name evidence="2" type="primary">ptsN</name>
    <name evidence="2" type="ORF">Mal4_42470</name>
</gene>
<dbReference type="EMBL" id="CP036275">
    <property type="protein sequence ID" value="QDU39894.1"/>
    <property type="molecule type" value="Genomic_DNA"/>
</dbReference>
<dbReference type="InterPro" id="IPR036388">
    <property type="entry name" value="WH-like_DNA-bd_sf"/>
</dbReference>
<dbReference type="OrthoDB" id="289331at2"/>
<evidence type="ECO:0000313" key="2">
    <source>
        <dbReference type="EMBL" id="QDU39894.1"/>
    </source>
</evidence>
<sequence length="233" mass="26213">MAHDWYSLDELSRHLGRDRREIEKLASRGRIPGHKRGENWQFHSAEITQWLEEEMREYTDSQLAAVEQSQKSPELNADVPVSSLLHLETVQVPLEGRTKRSVLEGLVEVAGRTWKIWEPAAVLKAVQERESLMSTAFDNGVAIPHPRQSLPDAIGEPVIAFGRTLSGIPFGAANNSLTDMFFLVICRDTRTHLQVLARLGRMVQVEEFVSTLRTAGTSEEAYQVILDAEQRVG</sequence>
<name>A0A517ZBM0_9PLAN</name>
<evidence type="ECO:0000259" key="1">
    <source>
        <dbReference type="PROSITE" id="PS51094"/>
    </source>
</evidence>
<dbReference type="RefSeq" id="WP_145371032.1">
    <property type="nucleotide sequence ID" value="NZ_CP036275.1"/>
</dbReference>
<dbReference type="Gene3D" id="1.10.10.10">
    <property type="entry name" value="Winged helix-like DNA-binding domain superfamily/Winged helix DNA-binding domain"/>
    <property type="match status" value="1"/>
</dbReference>
<dbReference type="CDD" id="cd00211">
    <property type="entry name" value="PTS_IIA_fru"/>
    <property type="match status" value="1"/>
</dbReference>
<dbReference type="PROSITE" id="PS51094">
    <property type="entry name" value="PTS_EIIA_TYPE_2"/>
    <property type="match status" value="1"/>
</dbReference>
<dbReference type="EC" id="2.7.1.-" evidence="2"/>
<organism evidence="2 3">
    <name type="scientific">Maioricimonas rarisocia</name>
    <dbReference type="NCBI Taxonomy" id="2528026"/>
    <lineage>
        <taxon>Bacteria</taxon>
        <taxon>Pseudomonadati</taxon>
        <taxon>Planctomycetota</taxon>
        <taxon>Planctomycetia</taxon>
        <taxon>Planctomycetales</taxon>
        <taxon>Planctomycetaceae</taxon>
        <taxon>Maioricimonas</taxon>
    </lineage>
</organism>
<keyword evidence="2" id="KW-0808">Transferase</keyword>
<dbReference type="GO" id="GO:0030295">
    <property type="term" value="F:protein kinase activator activity"/>
    <property type="evidence" value="ECO:0007669"/>
    <property type="project" value="TreeGrafter"/>
</dbReference>
<dbReference type="SUPFAM" id="SSF55804">
    <property type="entry name" value="Phoshotransferase/anion transport protein"/>
    <property type="match status" value="1"/>
</dbReference>
<dbReference type="AlphaFoldDB" id="A0A517ZBM0"/>
<dbReference type="GO" id="GO:0016740">
    <property type="term" value="F:transferase activity"/>
    <property type="evidence" value="ECO:0007669"/>
    <property type="project" value="UniProtKB-KW"/>
</dbReference>
<dbReference type="InterPro" id="IPR002178">
    <property type="entry name" value="PTS_EIIA_type-2_dom"/>
</dbReference>
<protein>
    <submittedName>
        <fullName evidence="2">Nitrogen regulatory protein</fullName>
        <ecNumber evidence="2">2.7.1.-</ecNumber>
    </submittedName>
</protein>
<dbReference type="Gene3D" id="3.40.930.10">
    <property type="entry name" value="Mannitol-specific EII, Chain A"/>
    <property type="match status" value="1"/>
</dbReference>
<dbReference type="KEGG" id="mri:Mal4_42470"/>
<dbReference type="InterPro" id="IPR051541">
    <property type="entry name" value="PTS_SugarTrans_NitroReg"/>
</dbReference>
<dbReference type="PANTHER" id="PTHR47738:SF1">
    <property type="entry name" value="NITROGEN REGULATORY PROTEIN"/>
    <property type="match status" value="1"/>
</dbReference>
<reference evidence="2 3" key="1">
    <citation type="submission" date="2019-02" db="EMBL/GenBank/DDBJ databases">
        <title>Deep-cultivation of Planctomycetes and their phenomic and genomic characterization uncovers novel biology.</title>
        <authorList>
            <person name="Wiegand S."/>
            <person name="Jogler M."/>
            <person name="Boedeker C."/>
            <person name="Pinto D."/>
            <person name="Vollmers J."/>
            <person name="Rivas-Marin E."/>
            <person name="Kohn T."/>
            <person name="Peeters S.H."/>
            <person name="Heuer A."/>
            <person name="Rast P."/>
            <person name="Oberbeckmann S."/>
            <person name="Bunk B."/>
            <person name="Jeske O."/>
            <person name="Meyerdierks A."/>
            <person name="Storesund J.E."/>
            <person name="Kallscheuer N."/>
            <person name="Luecker S."/>
            <person name="Lage O.M."/>
            <person name="Pohl T."/>
            <person name="Merkel B.J."/>
            <person name="Hornburger P."/>
            <person name="Mueller R.-W."/>
            <person name="Bruemmer F."/>
            <person name="Labrenz M."/>
            <person name="Spormann A.M."/>
            <person name="Op den Camp H."/>
            <person name="Overmann J."/>
            <person name="Amann R."/>
            <person name="Jetten M.S.M."/>
            <person name="Mascher T."/>
            <person name="Medema M.H."/>
            <person name="Devos D.P."/>
            <person name="Kaster A.-K."/>
            <person name="Ovreas L."/>
            <person name="Rohde M."/>
            <person name="Galperin M.Y."/>
            <person name="Jogler C."/>
        </authorList>
    </citation>
    <scope>NUCLEOTIDE SEQUENCE [LARGE SCALE GENOMIC DNA]</scope>
    <source>
        <strain evidence="2 3">Mal4</strain>
    </source>
</reference>
<dbReference type="PANTHER" id="PTHR47738">
    <property type="entry name" value="PTS SYSTEM FRUCTOSE-LIKE EIIA COMPONENT-RELATED"/>
    <property type="match status" value="1"/>
</dbReference>
<dbReference type="Pfam" id="PF00359">
    <property type="entry name" value="PTS_EIIA_2"/>
    <property type="match status" value="1"/>
</dbReference>
<feature type="domain" description="PTS EIIA type-2" evidence="1">
    <location>
        <begin position="83"/>
        <end position="228"/>
    </location>
</feature>
<dbReference type="Pfam" id="PF12728">
    <property type="entry name" value="HTH_17"/>
    <property type="match status" value="1"/>
</dbReference>
<accession>A0A517ZBM0</accession>